<organism evidence="3 4">
    <name type="scientific">Wolfiporia cocos (strain MD-104)</name>
    <name type="common">Brown rot fungus</name>
    <dbReference type="NCBI Taxonomy" id="742152"/>
    <lineage>
        <taxon>Eukaryota</taxon>
        <taxon>Fungi</taxon>
        <taxon>Dikarya</taxon>
        <taxon>Basidiomycota</taxon>
        <taxon>Agaricomycotina</taxon>
        <taxon>Agaricomycetes</taxon>
        <taxon>Polyporales</taxon>
        <taxon>Phaeolaceae</taxon>
        <taxon>Wolfiporia</taxon>
    </lineage>
</organism>
<proteinExistence type="predicted"/>
<reference evidence="3 4" key="1">
    <citation type="journal article" date="2012" name="Science">
        <title>The Paleozoic origin of enzymatic lignin decomposition reconstructed from 31 fungal genomes.</title>
        <authorList>
            <person name="Floudas D."/>
            <person name="Binder M."/>
            <person name="Riley R."/>
            <person name="Barry K."/>
            <person name="Blanchette R.A."/>
            <person name="Henrissat B."/>
            <person name="Martinez A.T."/>
            <person name="Otillar R."/>
            <person name="Spatafora J.W."/>
            <person name="Yadav J.S."/>
            <person name="Aerts A."/>
            <person name="Benoit I."/>
            <person name="Boyd A."/>
            <person name="Carlson A."/>
            <person name="Copeland A."/>
            <person name="Coutinho P.M."/>
            <person name="de Vries R.P."/>
            <person name="Ferreira P."/>
            <person name="Findley K."/>
            <person name="Foster B."/>
            <person name="Gaskell J."/>
            <person name="Glotzer D."/>
            <person name="Gorecki P."/>
            <person name="Heitman J."/>
            <person name="Hesse C."/>
            <person name="Hori C."/>
            <person name="Igarashi K."/>
            <person name="Jurgens J.A."/>
            <person name="Kallen N."/>
            <person name="Kersten P."/>
            <person name="Kohler A."/>
            <person name="Kuees U."/>
            <person name="Kumar T.K.A."/>
            <person name="Kuo A."/>
            <person name="LaButti K."/>
            <person name="Larrondo L.F."/>
            <person name="Lindquist E."/>
            <person name="Ling A."/>
            <person name="Lombard V."/>
            <person name="Lucas S."/>
            <person name="Lundell T."/>
            <person name="Martin R."/>
            <person name="McLaughlin D.J."/>
            <person name="Morgenstern I."/>
            <person name="Morin E."/>
            <person name="Murat C."/>
            <person name="Nagy L.G."/>
            <person name="Nolan M."/>
            <person name="Ohm R.A."/>
            <person name="Patyshakuliyeva A."/>
            <person name="Rokas A."/>
            <person name="Ruiz-Duenas F.J."/>
            <person name="Sabat G."/>
            <person name="Salamov A."/>
            <person name="Samejima M."/>
            <person name="Schmutz J."/>
            <person name="Slot J.C."/>
            <person name="St John F."/>
            <person name="Stenlid J."/>
            <person name="Sun H."/>
            <person name="Sun S."/>
            <person name="Syed K."/>
            <person name="Tsang A."/>
            <person name="Wiebenga A."/>
            <person name="Young D."/>
            <person name="Pisabarro A."/>
            <person name="Eastwood D.C."/>
            <person name="Martin F."/>
            <person name="Cullen D."/>
            <person name="Grigoriev I.V."/>
            <person name="Hibbett D.S."/>
        </authorList>
    </citation>
    <scope>NUCLEOTIDE SEQUENCE [LARGE SCALE GENOMIC DNA]</scope>
    <source>
        <strain evidence="3 4">MD-104</strain>
    </source>
</reference>
<evidence type="ECO:0000313" key="3">
    <source>
        <dbReference type="EMBL" id="PCH39951.1"/>
    </source>
</evidence>
<protein>
    <submittedName>
        <fullName evidence="3">Uncharacterized protein</fullName>
    </submittedName>
</protein>
<evidence type="ECO:0000256" key="1">
    <source>
        <dbReference type="SAM" id="Coils"/>
    </source>
</evidence>
<dbReference type="EMBL" id="KB468053">
    <property type="protein sequence ID" value="PCH39951.1"/>
    <property type="molecule type" value="Genomic_DNA"/>
</dbReference>
<keyword evidence="1" id="KW-0175">Coiled coil</keyword>
<accession>A0A2H3JDJ7</accession>
<feature type="region of interest" description="Disordered" evidence="2">
    <location>
        <begin position="311"/>
        <end position="332"/>
    </location>
</feature>
<name>A0A2H3JDJ7_WOLCO</name>
<dbReference type="AlphaFoldDB" id="A0A2H3JDJ7"/>
<feature type="compositionally biased region" description="Basic and acidic residues" evidence="2">
    <location>
        <begin position="312"/>
        <end position="332"/>
    </location>
</feature>
<sequence length="547" mass="62196">MASRASFFLRLRGYNAAHLKSSPSQASLIPADEDITEVNRKSTSIERPELPPLSEGSHDCRVIEEFEHKLVDADAALEAKDALTQDLERKLNEVERDYRDVNARYVDLQSAHDHIRQERDNALAAISTLEALAREFTNRSELAEARLALAERDLATKNTELQSERSPRLEAEARTLAQVRCAEELADRASLLQSDNEEKQRRIQQLEMEHTLATRENMQLKGERDQARDRIDILETDLASEKDAREHVEASLRTEHSSRINVEMQLISKNHALLGLAIHADRLERENDQGTERIRELEEELSFARNSCAQLESERDQALTSEEQSRDGAMRKNDELRDAWGIISSLLEKVSVLEEEANEYKQTARDIEAQLHEAIRLQPREQNNAHAAARPQLLWSEKPSTKRRKDSNSQVVDSKPDEPTSTSEESIIDIAMAELARLAKRIRSLERKITRLRSKSERHYALQCDKQLQLIQALISKQQAERDLAMALDKFKETAHKLVSAERLIGELQAIAKYHRRAADVAEAVRAQADMEAEEAARKNAGGTKAE</sequence>
<evidence type="ECO:0000256" key="2">
    <source>
        <dbReference type="SAM" id="MobiDB-lite"/>
    </source>
</evidence>
<gene>
    <name evidence="3" type="ORF">WOLCODRAFT_161984</name>
</gene>
<keyword evidence="4" id="KW-1185">Reference proteome</keyword>
<feature type="coiled-coil region" evidence="1">
    <location>
        <begin position="73"/>
        <end position="244"/>
    </location>
</feature>
<feature type="coiled-coil region" evidence="1">
    <location>
        <begin position="343"/>
        <end position="377"/>
    </location>
</feature>
<dbReference type="SUPFAM" id="SSF57997">
    <property type="entry name" value="Tropomyosin"/>
    <property type="match status" value="1"/>
</dbReference>
<feature type="region of interest" description="Disordered" evidence="2">
    <location>
        <begin position="381"/>
        <end position="425"/>
    </location>
</feature>
<dbReference type="Proteomes" id="UP000218811">
    <property type="component" value="Unassembled WGS sequence"/>
</dbReference>
<feature type="coiled-coil region" evidence="1">
    <location>
        <begin position="428"/>
        <end position="455"/>
    </location>
</feature>
<evidence type="ECO:0000313" key="4">
    <source>
        <dbReference type="Proteomes" id="UP000218811"/>
    </source>
</evidence>